<dbReference type="EMBL" id="QOHR01000002">
    <property type="protein sequence ID" value="REC58589.1"/>
    <property type="molecule type" value="Genomic_DNA"/>
</dbReference>
<dbReference type="InterPro" id="IPR051794">
    <property type="entry name" value="PG_Endopeptidase_C40"/>
</dbReference>
<dbReference type="SUPFAM" id="SSF54001">
    <property type="entry name" value="Cysteine proteinases"/>
    <property type="match status" value="1"/>
</dbReference>
<dbReference type="Proteomes" id="UP000257131">
    <property type="component" value="Unassembled WGS sequence"/>
</dbReference>
<dbReference type="Pfam" id="PF00877">
    <property type="entry name" value="NLPC_P60"/>
    <property type="match status" value="1"/>
</dbReference>
<organism evidence="6 7">
    <name type="scientific">Rhodosalinus sediminis</name>
    <dbReference type="NCBI Taxonomy" id="1940533"/>
    <lineage>
        <taxon>Bacteria</taxon>
        <taxon>Pseudomonadati</taxon>
        <taxon>Pseudomonadota</taxon>
        <taxon>Alphaproteobacteria</taxon>
        <taxon>Rhodobacterales</taxon>
        <taxon>Paracoccaceae</taxon>
        <taxon>Rhodosalinus</taxon>
    </lineage>
</organism>
<evidence type="ECO:0000256" key="3">
    <source>
        <dbReference type="ARBA" id="ARBA00022801"/>
    </source>
</evidence>
<dbReference type="Pfam" id="PF18348">
    <property type="entry name" value="SH3_16"/>
    <property type="match status" value="1"/>
</dbReference>
<gene>
    <name evidence="6" type="ORF">DRV84_03250</name>
</gene>
<keyword evidence="2" id="KW-0645">Protease</keyword>
<keyword evidence="3 6" id="KW-0378">Hydrolase</keyword>
<dbReference type="PANTHER" id="PTHR47359">
    <property type="entry name" value="PEPTIDOGLYCAN DL-ENDOPEPTIDASE CWLO"/>
    <property type="match status" value="1"/>
</dbReference>
<evidence type="ECO:0000256" key="2">
    <source>
        <dbReference type="ARBA" id="ARBA00022670"/>
    </source>
</evidence>
<comment type="similarity">
    <text evidence="1">Belongs to the peptidase C40 family.</text>
</comment>
<name>A0A3D9BYM0_9RHOB</name>
<dbReference type="InterPro" id="IPR041382">
    <property type="entry name" value="SH3_16"/>
</dbReference>
<dbReference type="RefSeq" id="WP_115978419.1">
    <property type="nucleotide sequence ID" value="NZ_QOHR01000002.1"/>
</dbReference>
<dbReference type="PROSITE" id="PS51935">
    <property type="entry name" value="NLPC_P60"/>
    <property type="match status" value="1"/>
</dbReference>
<keyword evidence="4" id="KW-0788">Thiol protease</keyword>
<feature type="domain" description="NlpC/P60" evidence="5">
    <location>
        <begin position="151"/>
        <end position="271"/>
    </location>
</feature>
<sequence>MSDRRLTPANGRVAAAHLRGQVAAERFVAGEAATLAAPVADLLAAPCGARDRQCLLGEAVTIYERRGGWAFVQAAKDGYVGYLAEAALGPPGAPTHRVAARATHLYPAPDMKTRERMSLSLGARVTVTGEAGRFAETPLGFVPRVHLAPLERPEADPVAVAERFLGAPYLWGGNSAFGIDCSGLVQAALAACGIACPGDTDMQESLGDAAQGPPRRGDLLFWKGHVALVRDAETLIHANAHHMAVTVEEIAAVTDRIAAAGEGPVTAHRRP</sequence>
<dbReference type="Gene3D" id="3.90.1720.10">
    <property type="entry name" value="endopeptidase domain like (from Nostoc punctiforme)"/>
    <property type="match status" value="1"/>
</dbReference>
<dbReference type="AlphaFoldDB" id="A0A3D9BYM0"/>
<evidence type="ECO:0000313" key="7">
    <source>
        <dbReference type="Proteomes" id="UP000257131"/>
    </source>
</evidence>
<evidence type="ECO:0000259" key="5">
    <source>
        <dbReference type="PROSITE" id="PS51935"/>
    </source>
</evidence>
<dbReference type="OrthoDB" id="9813368at2"/>
<proteinExistence type="inferred from homology"/>
<dbReference type="PANTHER" id="PTHR47359:SF3">
    <property type="entry name" value="NLP_P60 DOMAIN-CONTAINING PROTEIN-RELATED"/>
    <property type="match status" value="1"/>
</dbReference>
<protein>
    <submittedName>
        <fullName evidence="6">NLP/P60 hydrolase</fullName>
    </submittedName>
</protein>
<evidence type="ECO:0000256" key="4">
    <source>
        <dbReference type="ARBA" id="ARBA00022807"/>
    </source>
</evidence>
<dbReference type="GO" id="GO:0006508">
    <property type="term" value="P:proteolysis"/>
    <property type="evidence" value="ECO:0007669"/>
    <property type="project" value="UniProtKB-KW"/>
</dbReference>
<comment type="caution">
    <text evidence="6">The sequence shown here is derived from an EMBL/GenBank/DDBJ whole genome shotgun (WGS) entry which is preliminary data.</text>
</comment>
<dbReference type="InterPro" id="IPR000064">
    <property type="entry name" value="NLP_P60_dom"/>
</dbReference>
<evidence type="ECO:0000313" key="6">
    <source>
        <dbReference type="EMBL" id="REC58589.1"/>
    </source>
</evidence>
<reference evidence="6 7" key="1">
    <citation type="journal article" date="2017" name="Int. J. Syst. Evol. Microbiol.">
        <title>Rhodosalinus sediminis gen. nov., sp. nov., isolated from marine saltern.</title>
        <authorList>
            <person name="Guo L.Y."/>
            <person name="Ling S.K."/>
            <person name="Li C.M."/>
            <person name="Chen G.J."/>
            <person name="Du Z.J."/>
        </authorList>
    </citation>
    <scope>NUCLEOTIDE SEQUENCE [LARGE SCALE GENOMIC DNA]</scope>
    <source>
        <strain evidence="6 7">WDN1C137</strain>
    </source>
</reference>
<accession>A0A3D9BYM0</accession>
<dbReference type="GO" id="GO:0008234">
    <property type="term" value="F:cysteine-type peptidase activity"/>
    <property type="evidence" value="ECO:0007669"/>
    <property type="project" value="UniProtKB-KW"/>
</dbReference>
<evidence type="ECO:0000256" key="1">
    <source>
        <dbReference type="ARBA" id="ARBA00007074"/>
    </source>
</evidence>
<dbReference type="InterPro" id="IPR038765">
    <property type="entry name" value="Papain-like_cys_pep_sf"/>
</dbReference>
<keyword evidence="7" id="KW-1185">Reference proteome</keyword>